<dbReference type="STRING" id="913024.SAMN05421741_106140"/>
<protein>
    <submittedName>
        <fullName evidence="2">Lipocalin-like domain-containing protein</fullName>
    </submittedName>
</protein>
<proteinExistence type="predicted"/>
<evidence type="ECO:0000259" key="1">
    <source>
        <dbReference type="Pfam" id="PF13648"/>
    </source>
</evidence>
<dbReference type="Proteomes" id="UP000199036">
    <property type="component" value="Unassembled WGS sequence"/>
</dbReference>
<dbReference type="OrthoDB" id="1350614at2"/>
<accession>A0A1I4ZNU2</accession>
<dbReference type="InterPro" id="IPR024311">
    <property type="entry name" value="Lipocalin-like"/>
</dbReference>
<name>A0A1I4ZNU2_9FLAO</name>
<keyword evidence="3" id="KW-1185">Reference proteome</keyword>
<dbReference type="PROSITE" id="PS51257">
    <property type="entry name" value="PROKAR_LIPOPROTEIN"/>
    <property type="match status" value="1"/>
</dbReference>
<dbReference type="RefSeq" id="WP_091521006.1">
    <property type="nucleotide sequence ID" value="NZ_FOVI01000006.1"/>
</dbReference>
<evidence type="ECO:0000313" key="3">
    <source>
        <dbReference type="Proteomes" id="UP000199036"/>
    </source>
</evidence>
<feature type="domain" description="Lipocalin-like" evidence="1">
    <location>
        <begin position="37"/>
        <end position="130"/>
    </location>
</feature>
<gene>
    <name evidence="2" type="ORF">SAMN05421741_106140</name>
</gene>
<organism evidence="2 3">
    <name type="scientific">Paenimyroides ummariense</name>
    <dbReference type="NCBI Taxonomy" id="913024"/>
    <lineage>
        <taxon>Bacteria</taxon>
        <taxon>Pseudomonadati</taxon>
        <taxon>Bacteroidota</taxon>
        <taxon>Flavobacteriia</taxon>
        <taxon>Flavobacteriales</taxon>
        <taxon>Flavobacteriaceae</taxon>
        <taxon>Paenimyroides</taxon>
    </lineage>
</organism>
<sequence length="153" mass="17723">MRKNIVLLFMSIFVFTSCKNDDTTAIPSEPDDPKTLLLGKWKMIKEEMYRDGNLTNSENLKNPECDYDFYDLKKEGIKDEVYHDSENSCLPENYKGLWSYDESKKIITLTDDDNGELILQVTSLTNNDLKVKIIREDGSSPPTGFEVYLYLKK</sequence>
<evidence type="ECO:0000313" key="2">
    <source>
        <dbReference type="EMBL" id="SFN51713.1"/>
    </source>
</evidence>
<reference evidence="3" key="1">
    <citation type="submission" date="2016-10" db="EMBL/GenBank/DDBJ databases">
        <authorList>
            <person name="Varghese N."/>
            <person name="Submissions S."/>
        </authorList>
    </citation>
    <scope>NUCLEOTIDE SEQUENCE [LARGE SCALE GENOMIC DNA]</scope>
    <source>
        <strain evidence="3">DS-12</strain>
    </source>
</reference>
<dbReference type="Pfam" id="PF13648">
    <property type="entry name" value="Lipocalin_4"/>
    <property type="match status" value="1"/>
</dbReference>
<dbReference type="EMBL" id="FOVI01000006">
    <property type="protein sequence ID" value="SFN51713.1"/>
    <property type="molecule type" value="Genomic_DNA"/>
</dbReference>
<dbReference type="AlphaFoldDB" id="A0A1I4ZNU2"/>